<dbReference type="AlphaFoldDB" id="A0A0B5QDE5"/>
<proteinExistence type="predicted"/>
<dbReference type="EMBL" id="CP010086">
    <property type="protein sequence ID" value="AJH00230.1"/>
    <property type="molecule type" value="Genomic_DNA"/>
</dbReference>
<protein>
    <submittedName>
        <fullName evidence="1">Uncharacterized protein</fullName>
    </submittedName>
</protein>
<accession>A0A0B5QDE5</accession>
<organism evidence="1 2">
    <name type="scientific">Clostridium beijerinckii</name>
    <name type="common">Clostridium MP</name>
    <dbReference type="NCBI Taxonomy" id="1520"/>
    <lineage>
        <taxon>Bacteria</taxon>
        <taxon>Bacillati</taxon>
        <taxon>Bacillota</taxon>
        <taxon>Clostridia</taxon>
        <taxon>Eubacteriales</taxon>
        <taxon>Clostridiaceae</taxon>
        <taxon>Clostridium</taxon>
    </lineage>
</organism>
<dbReference type="STRING" id="1520.LF65_03674"/>
<evidence type="ECO:0000313" key="1">
    <source>
        <dbReference type="EMBL" id="AJH00230.1"/>
    </source>
</evidence>
<reference evidence="2" key="1">
    <citation type="submission" date="2014-12" db="EMBL/GenBank/DDBJ databases">
        <title>Genome sequence of Clostridium beijerinckii strain 59B.</title>
        <authorList>
            <person name="Little G.T."/>
            <person name="Minton N.P."/>
        </authorList>
    </citation>
    <scope>NUCLEOTIDE SEQUENCE [LARGE SCALE GENOMIC DNA]</scope>
    <source>
        <strain evidence="2">59B</strain>
    </source>
</reference>
<dbReference type="Proteomes" id="UP000031866">
    <property type="component" value="Chromosome"/>
</dbReference>
<sequence length="205" mass="23652">MNSCKLLEVKAIVQNPYYKAPSWIDDKIQRREFVVLDGDSSENDVELFLIELLGYNNINIEQGTELVMKEVLAEDEIVIAGGILFVGENRNIFPSCCCGLESWNEVLAAAIDKSSPWLGHDPYPCFEYVGNNIRIWSDDFKVKQSSEIYFVECDRDILIEKLKLVKNDLIKFSKGPLYNHISKHARTYTDLMVQQFEKWFSLNLV</sequence>
<evidence type="ECO:0000313" key="2">
    <source>
        <dbReference type="Proteomes" id="UP000031866"/>
    </source>
</evidence>
<dbReference type="OrthoDB" id="581789at2"/>
<dbReference type="RefSeq" id="WP_052482903.1">
    <property type="nucleotide sequence ID" value="NZ_CP010086.2"/>
</dbReference>
<name>A0A0B5QDE5_CLOBE</name>
<gene>
    <name evidence="1" type="ORF">LF65_03674</name>
</gene>
<dbReference type="KEGG" id="cbei:LF65_03674"/>